<evidence type="ECO:0000256" key="7">
    <source>
        <dbReference type="ARBA" id="ARBA00023136"/>
    </source>
</evidence>
<protein>
    <submittedName>
        <fullName evidence="10">Glycosyl transferase family 39</fullName>
    </submittedName>
</protein>
<dbReference type="InterPro" id="IPR050297">
    <property type="entry name" value="LipidA_mod_glycosyltrf_83"/>
</dbReference>
<feature type="transmembrane region" description="Helical" evidence="8">
    <location>
        <begin position="90"/>
        <end position="110"/>
    </location>
</feature>
<dbReference type="Proteomes" id="UP000034299">
    <property type="component" value="Unassembled WGS sequence"/>
</dbReference>
<keyword evidence="4 10" id="KW-0808">Transferase</keyword>
<dbReference type="GO" id="GO:0005886">
    <property type="term" value="C:plasma membrane"/>
    <property type="evidence" value="ECO:0007669"/>
    <property type="project" value="UniProtKB-SubCell"/>
</dbReference>
<comment type="subcellular location">
    <subcellularLocation>
        <location evidence="1">Cell membrane</location>
        <topology evidence="1">Multi-pass membrane protein</topology>
    </subcellularLocation>
</comment>
<evidence type="ECO:0000256" key="2">
    <source>
        <dbReference type="ARBA" id="ARBA00022475"/>
    </source>
</evidence>
<sequence length="554" mass="64731">MIRLASFGFGYPIEVYGDELSNVITAFKVLANKTPLIPYEAEAFLPPLLSYMLAPMFAAIGVLGIVFDIFKDMGDFTSFVILNREWFLTPARIVSAMFGTATVYFIYLFADKIFNRKIALLSAFLLAVDFLHIHNSQIGHIWTPLTFFIVSFAYFSYRLSLTGERKWYWLSALSIGLGYAMGQIPIIYYPVFLLIHFYHVRKADKKFFDKNFIESSVIVFGIFAVFSALNFYTFYKHFYDVVLAFSKLLGMEIWSSVNYPWVRKSMVDHYSFFGNWTIVFKNIFYTSPVVVLAAFFGFFVLLKKFKFGDLRNVFLIYVPFGYLLFSVLLYYNFHYRYVLPAIPFFIVSASYFIFFLCDKISSPWTKKIALILLIVAISAYSSISSLFYSLKFFKPYTVVQGIEWVYANIPNGNKVVSGIYLNTDKNGIRFGEEYNKYNWVDTRKKYLLELGEQEYPKPNYFLINPNITDVYSLPEEEKKADYFFITFYNKEKEEEQLKAMSEFEGKKELIAKFYPKKEKTDIKNLLGFETQWVGKSIFEIKSLGPYVEIYKTVK</sequence>
<name>A0A0G0WMW3_9BACT</name>
<evidence type="ECO:0000313" key="11">
    <source>
        <dbReference type="Proteomes" id="UP000034299"/>
    </source>
</evidence>
<dbReference type="InterPro" id="IPR038731">
    <property type="entry name" value="RgtA/B/C-like"/>
</dbReference>
<dbReference type="Pfam" id="PF13231">
    <property type="entry name" value="PMT_2"/>
    <property type="match status" value="1"/>
</dbReference>
<evidence type="ECO:0000313" key="10">
    <source>
        <dbReference type="EMBL" id="KKS13432.1"/>
    </source>
</evidence>
<evidence type="ECO:0000256" key="1">
    <source>
        <dbReference type="ARBA" id="ARBA00004651"/>
    </source>
</evidence>
<feature type="transmembrane region" description="Helical" evidence="8">
    <location>
        <begin position="48"/>
        <end position="70"/>
    </location>
</feature>
<evidence type="ECO:0000256" key="6">
    <source>
        <dbReference type="ARBA" id="ARBA00022989"/>
    </source>
</evidence>
<evidence type="ECO:0000256" key="5">
    <source>
        <dbReference type="ARBA" id="ARBA00022692"/>
    </source>
</evidence>
<reference evidence="10 11" key="1">
    <citation type="journal article" date="2015" name="Nature">
        <title>rRNA introns, odd ribosomes, and small enigmatic genomes across a large radiation of phyla.</title>
        <authorList>
            <person name="Brown C.T."/>
            <person name="Hug L.A."/>
            <person name="Thomas B.C."/>
            <person name="Sharon I."/>
            <person name="Castelle C.J."/>
            <person name="Singh A."/>
            <person name="Wilkins M.J."/>
            <person name="Williams K.H."/>
            <person name="Banfield J.F."/>
        </authorList>
    </citation>
    <scope>NUCLEOTIDE SEQUENCE [LARGE SCALE GENOMIC DNA]</scope>
</reference>
<feature type="transmembrane region" description="Helical" evidence="8">
    <location>
        <begin position="368"/>
        <end position="390"/>
    </location>
</feature>
<keyword evidence="2" id="KW-1003">Cell membrane</keyword>
<proteinExistence type="predicted"/>
<dbReference type="PANTHER" id="PTHR33908:SF11">
    <property type="entry name" value="MEMBRANE PROTEIN"/>
    <property type="match status" value="1"/>
</dbReference>
<evidence type="ECO:0000259" key="9">
    <source>
        <dbReference type="Pfam" id="PF13231"/>
    </source>
</evidence>
<keyword evidence="6 8" id="KW-1133">Transmembrane helix</keyword>
<feature type="transmembrane region" description="Helical" evidence="8">
    <location>
        <begin position="169"/>
        <end position="192"/>
    </location>
</feature>
<keyword evidence="7 8" id="KW-0472">Membrane</keyword>
<evidence type="ECO:0000256" key="4">
    <source>
        <dbReference type="ARBA" id="ARBA00022679"/>
    </source>
</evidence>
<dbReference type="EMBL" id="LCBP01000005">
    <property type="protein sequence ID" value="KKS13432.1"/>
    <property type="molecule type" value="Genomic_DNA"/>
</dbReference>
<dbReference type="PANTHER" id="PTHR33908">
    <property type="entry name" value="MANNOSYLTRANSFERASE YKCB-RELATED"/>
    <property type="match status" value="1"/>
</dbReference>
<feature type="transmembrane region" description="Helical" evidence="8">
    <location>
        <begin position="212"/>
        <end position="234"/>
    </location>
</feature>
<feature type="transmembrane region" description="Helical" evidence="8">
    <location>
        <begin position="314"/>
        <end position="331"/>
    </location>
</feature>
<gene>
    <name evidence="10" type="ORF">UU69_C0005G0004</name>
</gene>
<evidence type="ECO:0000256" key="3">
    <source>
        <dbReference type="ARBA" id="ARBA00022676"/>
    </source>
</evidence>
<comment type="caution">
    <text evidence="10">The sequence shown here is derived from an EMBL/GenBank/DDBJ whole genome shotgun (WGS) entry which is preliminary data.</text>
</comment>
<feature type="transmembrane region" description="Helical" evidence="8">
    <location>
        <begin position="282"/>
        <end position="302"/>
    </location>
</feature>
<feature type="transmembrane region" description="Helical" evidence="8">
    <location>
        <begin position="241"/>
        <end position="262"/>
    </location>
</feature>
<dbReference type="GO" id="GO:0016763">
    <property type="term" value="F:pentosyltransferase activity"/>
    <property type="evidence" value="ECO:0007669"/>
    <property type="project" value="TreeGrafter"/>
</dbReference>
<dbReference type="AlphaFoldDB" id="A0A0G0WMW3"/>
<evidence type="ECO:0000256" key="8">
    <source>
        <dbReference type="SAM" id="Phobius"/>
    </source>
</evidence>
<keyword evidence="3" id="KW-0328">Glycosyltransferase</keyword>
<organism evidence="10 11">
    <name type="scientific">Candidatus Magasanikbacteria bacterium GW2011_GWA2_41_55</name>
    <dbReference type="NCBI Taxonomy" id="1619038"/>
    <lineage>
        <taxon>Bacteria</taxon>
        <taxon>Candidatus Magasanikiibacteriota</taxon>
    </lineage>
</organism>
<keyword evidence="5 8" id="KW-0812">Transmembrane</keyword>
<dbReference type="GO" id="GO:0009103">
    <property type="term" value="P:lipopolysaccharide biosynthetic process"/>
    <property type="evidence" value="ECO:0007669"/>
    <property type="project" value="UniProtKB-ARBA"/>
</dbReference>
<feature type="transmembrane region" description="Helical" evidence="8">
    <location>
        <begin position="139"/>
        <end position="157"/>
    </location>
</feature>
<feature type="domain" description="Glycosyltransferase RgtA/B/C/D-like" evidence="9">
    <location>
        <begin position="89"/>
        <end position="217"/>
    </location>
</feature>
<feature type="transmembrane region" description="Helical" evidence="8">
    <location>
        <begin position="337"/>
        <end position="356"/>
    </location>
</feature>
<accession>A0A0G0WMW3</accession>